<reference evidence="6" key="1">
    <citation type="submission" date="2022-04" db="EMBL/GenBank/DDBJ databases">
        <title>Desulfatitalea alkaliphila sp. nov., a novel anaerobic sulfate-reducing bacterium isolated from terrestrial mud volcano, Taman Peninsula, Russia.</title>
        <authorList>
            <person name="Khomyakova M.A."/>
            <person name="Merkel A.Y."/>
            <person name="Slobodkin A.I."/>
        </authorList>
    </citation>
    <scope>NUCLEOTIDE SEQUENCE</scope>
    <source>
        <strain evidence="6">M08but</strain>
    </source>
</reference>
<evidence type="ECO:0000256" key="2">
    <source>
        <dbReference type="ARBA" id="ARBA00022840"/>
    </source>
</evidence>
<organism evidence="6 7">
    <name type="scientific">Desulfatitalea alkaliphila</name>
    <dbReference type="NCBI Taxonomy" id="2929485"/>
    <lineage>
        <taxon>Bacteria</taxon>
        <taxon>Pseudomonadati</taxon>
        <taxon>Thermodesulfobacteriota</taxon>
        <taxon>Desulfobacteria</taxon>
        <taxon>Desulfobacterales</taxon>
        <taxon>Desulfosarcinaceae</taxon>
        <taxon>Desulfatitalea</taxon>
    </lineage>
</organism>
<accession>A0AA41R5S1</accession>
<dbReference type="InterPro" id="IPR000014">
    <property type="entry name" value="PAS"/>
</dbReference>
<dbReference type="PROSITE" id="PS50113">
    <property type="entry name" value="PAC"/>
    <property type="match status" value="1"/>
</dbReference>
<dbReference type="Proteomes" id="UP001165427">
    <property type="component" value="Unassembled WGS sequence"/>
</dbReference>
<keyword evidence="1" id="KW-0547">Nucleotide-binding</keyword>
<dbReference type="Pfam" id="PF00158">
    <property type="entry name" value="Sigma54_activat"/>
    <property type="match status" value="1"/>
</dbReference>
<proteinExistence type="predicted"/>
<dbReference type="GO" id="GO:0006355">
    <property type="term" value="P:regulation of DNA-templated transcription"/>
    <property type="evidence" value="ECO:0007669"/>
    <property type="project" value="InterPro"/>
</dbReference>
<comment type="caution">
    <text evidence="6">The sequence shown here is derived from an EMBL/GenBank/DDBJ whole genome shotgun (WGS) entry which is preliminary data.</text>
</comment>
<evidence type="ECO:0000256" key="1">
    <source>
        <dbReference type="ARBA" id="ARBA00022741"/>
    </source>
</evidence>
<dbReference type="InterPro" id="IPR000700">
    <property type="entry name" value="PAS-assoc_C"/>
</dbReference>
<feature type="domain" description="PAS" evidence="4">
    <location>
        <begin position="9"/>
        <end position="54"/>
    </location>
</feature>
<evidence type="ECO:0000259" key="4">
    <source>
        <dbReference type="PROSITE" id="PS50112"/>
    </source>
</evidence>
<dbReference type="PANTHER" id="PTHR32071">
    <property type="entry name" value="TRANSCRIPTIONAL REGULATORY PROTEIN"/>
    <property type="match status" value="1"/>
</dbReference>
<feature type="domain" description="Sigma-54 factor interaction" evidence="3">
    <location>
        <begin position="153"/>
        <end position="281"/>
    </location>
</feature>
<keyword evidence="7" id="KW-1185">Reference proteome</keyword>
<dbReference type="SUPFAM" id="SSF55785">
    <property type="entry name" value="PYP-like sensor domain (PAS domain)"/>
    <property type="match status" value="1"/>
</dbReference>
<dbReference type="PROSITE" id="PS50112">
    <property type="entry name" value="PAS"/>
    <property type="match status" value="1"/>
</dbReference>
<dbReference type="GO" id="GO:0005524">
    <property type="term" value="F:ATP binding"/>
    <property type="evidence" value="ECO:0007669"/>
    <property type="project" value="UniProtKB-KW"/>
</dbReference>
<dbReference type="Gene3D" id="3.40.50.300">
    <property type="entry name" value="P-loop containing nucleotide triphosphate hydrolases"/>
    <property type="match status" value="1"/>
</dbReference>
<dbReference type="NCBIfam" id="TIGR00229">
    <property type="entry name" value="sensory_box"/>
    <property type="match status" value="1"/>
</dbReference>
<dbReference type="SMART" id="SM00091">
    <property type="entry name" value="PAS"/>
    <property type="match status" value="1"/>
</dbReference>
<protein>
    <submittedName>
        <fullName evidence="6">Sigma 54-interacting transcriptional regulator</fullName>
    </submittedName>
</protein>
<dbReference type="CDD" id="cd00009">
    <property type="entry name" value="AAA"/>
    <property type="match status" value="1"/>
</dbReference>
<evidence type="ECO:0000313" key="7">
    <source>
        <dbReference type="Proteomes" id="UP001165427"/>
    </source>
</evidence>
<dbReference type="EMBL" id="JALJRB010000035">
    <property type="protein sequence ID" value="MCJ8502854.1"/>
    <property type="molecule type" value="Genomic_DNA"/>
</dbReference>
<dbReference type="InterPro" id="IPR002078">
    <property type="entry name" value="Sigma_54_int"/>
</dbReference>
<feature type="domain" description="PAC" evidence="5">
    <location>
        <begin position="87"/>
        <end position="139"/>
    </location>
</feature>
<dbReference type="FunFam" id="3.40.50.300:FF:000006">
    <property type="entry name" value="DNA-binding transcriptional regulator NtrC"/>
    <property type="match status" value="1"/>
</dbReference>
<keyword evidence="2" id="KW-0067">ATP-binding</keyword>
<dbReference type="InterPro" id="IPR035965">
    <property type="entry name" value="PAS-like_dom_sf"/>
</dbReference>
<dbReference type="RefSeq" id="WP_246914304.1">
    <property type="nucleotide sequence ID" value="NZ_JALJRB010000035.1"/>
</dbReference>
<dbReference type="SMART" id="SM00382">
    <property type="entry name" value="AAA"/>
    <property type="match status" value="1"/>
</dbReference>
<dbReference type="Gene3D" id="3.30.450.20">
    <property type="entry name" value="PAS domain"/>
    <property type="match status" value="1"/>
</dbReference>
<evidence type="ECO:0000259" key="3">
    <source>
        <dbReference type="PROSITE" id="PS50045"/>
    </source>
</evidence>
<sequence length="283" mass="31735">MSKSKISPYHQYLPEIVETMHDGLVIIDPRGRIVMVNQAMADLTGYGREELIGRRCTILQCDACEGIRQKDGNGWCRLFDTPGGKKEHIRCEIIRKDGGIVPVLKNAVLLKDAGGRTIGAVETLIDLSEIEKRDRKIEELSRRLPTEERFCGMVGRTPAMRQVYTLIEKAARSMEPVIIYGESGTGKELAAHAVHRLSRRRDAPFIELNCAALNEALLESELFGHVKGAFTGAYRHRMGRFEAAHGGAVFLDEIGEMPLTTQTKLLRVLENKQVEQLIKVRQD</sequence>
<name>A0AA41R5S1_9BACT</name>
<gene>
    <name evidence="6" type="ORF">MRX98_19920</name>
</gene>
<evidence type="ECO:0000259" key="5">
    <source>
        <dbReference type="PROSITE" id="PS50113"/>
    </source>
</evidence>
<evidence type="ECO:0000313" key="6">
    <source>
        <dbReference type="EMBL" id="MCJ8502854.1"/>
    </source>
</evidence>
<dbReference type="PROSITE" id="PS50045">
    <property type="entry name" value="SIGMA54_INTERACT_4"/>
    <property type="match status" value="1"/>
</dbReference>
<dbReference type="CDD" id="cd00130">
    <property type="entry name" value="PAS"/>
    <property type="match status" value="1"/>
</dbReference>
<dbReference type="InterPro" id="IPR003593">
    <property type="entry name" value="AAA+_ATPase"/>
</dbReference>
<dbReference type="SUPFAM" id="SSF52540">
    <property type="entry name" value="P-loop containing nucleoside triphosphate hydrolases"/>
    <property type="match status" value="1"/>
</dbReference>
<dbReference type="Pfam" id="PF13426">
    <property type="entry name" value="PAS_9"/>
    <property type="match status" value="1"/>
</dbReference>
<dbReference type="InterPro" id="IPR027417">
    <property type="entry name" value="P-loop_NTPase"/>
</dbReference>
<dbReference type="AlphaFoldDB" id="A0AA41R5S1"/>